<organism evidence="8 9">
    <name type="scientific">Juglans regia</name>
    <name type="common">English walnut</name>
    <dbReference type="NCBI Taxonomy" id="51240"/>
    <lineage>
        <taxon>Eukaryota</taxon>
        <taxon>Viridiplantae</taxon>
        <taxon>Streptophyta</taxon>
        <taxon>Embryophyta</taxon>
        <taxon>Tracheophyta</taxon>
        <taxon>Spermatophyta</taxon>
        <taxon>Magnoliopsida</taxon>
        <taxon>eudicotyledons</taxon>
        <taxon>Gunneridae</taxon>
        <taxon>Pentapetalae</taxon>
        <taxon>rosids</taxon>
        <taxon>fabids</taxon>
        <taxon>Fagales</taxon>
        <taxon>Juglandaceae</taxon>
        <taxon>Juglans</taxon>
    </lineage>
</organism>
<reference evidence="9" key="1">
    <citation type="submission" date="2025-08" db="UniProtKB">
        <authorList>
            <consortium name="RefSeq"/>
        </authorList>
    </citation>
    <scope>IDENTIFICATION</scope>
    <source>
        <tissue evidence="9">Leaves</tissue>
    </source>
</reference>
<dbReference type="InterPro" id="IPR003593">
    <property type="entry name" value="AAA+_ATPase"/>
</dbReference>
<evidence type="ECO:0000256" key="2">
    <source>
        <dbReference type="ARBA" id="ARBA00022741"/>
    </source>
</evidence>
<evidence type="ECO:0000256" key="4">
    <source>
        <dbReference type="ARBA" id="ARBA00022840"/>
    </source>
</evidence>
<dbReference type="GO" id="GO:0005524">
    <property type="term" value="F:ATP binding"/>
    <property type="evidence" value="ECO:0007669"/>
    <property type="project" value="UniProtKB-KW"/>
</dbReference>
<comment type="similarity">
    <text evidence="1">Belongs to the disease resistance NB-LRR family.</text>
</comment>
<dbReference type="Proteomes" id="UP000235220">
    <property type="component" value="Chromosome 8"/>
</dbReference>
<evidence type="ECO:0000256" key="3">
    <source>
        <dbReference type="ARBA" id="ARBA00022821"/>
    </source>
</evidence>
<dbReference type="Gene3D" id="1.10.8.430">
    <property type="entry name" value="Helical domain of apoptotic protease-activating factors"/>
    <property type="match status" value="1"/>
</dbReference>
<dbReference type="InterPro" id="IPR050905">
    <property type="entry name" value="Plant_NBS-LRR"/>
</dbReference>
<dbReference type="SUPFAM" id="SSF52047">
    <property type="entry name" value="RNI-like"/>
    <property type="match status" value="1"/>
</dbReference>
<dbReference type="InParanoid" id="A0A6P9EMH7"/>
<dbReference type="OrthoDB" id="1898799at2759"/>
<dbReference type="InterPro" id="IPR002182">
    <property type="entry name" value="NB-ARC"/>
</dbReference>
<feature type="domain" description="AAA+ ATPase" evidence="7">
    <location>
        <begin position="175"/>
        <end position="313"/>
    </location>
</feature>
<dbReference type="PANTHER" id="PTHR33463">
    <property type="entry name" value="NB-ARC DOMAIN-CONTAINING PROTEIN-RELATED"/>
    <property type="match status" value="1"/>
</dbReference>
<dbReference type="InterPro" id="IPR027417">
    <property type="entry name" value="P-loop_NTPase"/>
</dbReference>
<dbReference type="SUPFAM" id="SSF52540">
    <property type="entry name" value="P-loop containing nucleoside triphosphate hydrolases"/>
    <property type="match status" value="1"/>
</dbReference>
<evidence type="ECO:0000313" key="9">
    <source>
        <dbReference type="RefSeq" id="XP_035548754.1"/>
    </source>
</evidence>
<dbReference type="GO" id="GO:0006952">
    <property type="term" value="P:defense response"/>
    <property type="evidence" value="ECO:0007669"/>
    <property type="project" value="UniProtKB-KW"/>
</dbReference>
<feature type="coiled-coil region" evidence="5">
    <location>
        <begin position="29"/>
        <end position="56"/>
    </location>
</feature>
<evidence type="ECO:0000256" key="5">
    <source>
        <dbReference type="SAM" id="Coils"/>
    </source>
</evidence>
<proteinExistence type="inferred from homology"/>
<dbReference type="InterPro" id="IPR057135">
    <property type="entry name" value="At4g27190-like_LRR"/>
</dbReference>
<dbReference type="Gene3D" id="3.40.50.300">
    <property type="entry name" value="P-loop containing nucleotide triphosphate hydrolases"/>
    <property type="match status" value="1"/>
</dbReference>
<dbReference type="PRINTS" id="PR00364">
    <property type="entry name" value="DISEASERSIST"/>
</dbReference>
<keyword evidence="4" id="KW-0067">ATP-binding</keyword>
<dbReference type="InterPro" id="IPR042197">
    <property type="entry name" value="Apaf_helical"/>
</dbReference>
<evidence type="ECO:0000256" key="1">
    <source>
        <dbReference type="ARBA" id="ARBA00008894"/>
    </source>
</evidence>
<evidence type="ECO:0000313" key="8">
    <source>
        <dbReference type="Proteomes" id="UP000235220"/>
    </source>
</evidence>
<gene>
    <name evidence="9" type="primary">LOC108981814</name>
</gene>
<evidence type="ECO:0000256" key="6">
    <source>
        <dbReference type="SAM" id="MobiDB-lite"/>
    </source>
</evidence>
<sequence length="2889" mass="328291">MDIVIAVAAEITKYTIRPVGQWLCYSCHYKSNMENLKELEKTLRDAKNRVQHDVDTASNNGDEIHNDVKTWLSKVDGMIHQLATKELGGGEEEEESRNSNASCLNLKQRHQISREAKEMVDNITKLLKEKPNLVDGVSYRPAAQEIVTPTNVDYMTLDSRILITKRIMAALGDANINKIGVWGSPGVGKSTLMKEIFKKAKEESFFDEVAKANVTDSPNLSRIQEEIADMLDLKLDPNCKTEMVRAGHLRARLEKDKEKKILVILDDIWKRLDLEEIGIIPSERCKVLLTSRDRHVLSSEMVTEENNFKLDILGEQEAWNLFEKMAGDSVKDDLDLRNEAIKVATACGGLPIALVTVSRALKDHKNLKIWKDALEQLTRPPPEHDTEIWSPVYTCIQLSYKHLVGRELQSLFLLCARQGYYISYRDLLRYGFSLCLFHGIHTLDGARNRLEYLVSKLQDACLLLQSPRSSEEFYMHDVVRHVATNIASNDHNMFVMRGDGGPKTWPNVDSLKRCEALSIHGGEHIHKYPNKIESPKLRYFHVQCKPRYPETPSSSLQGMDKLEDIFFQGMEKLEVLSLTNIQLSSLLPLANLQTLCLDGCKLEDIHWIGKLKTLVILSLASSDISNLPGEIGSLTGLRLLDLTNCSELKVIPPNVLSSLVKLEELYMRNIKVQWEVEGPNNEGKNASLAELKHLSDLITLEIDIIEVANKLPKDLFSKELERYKIRIGDGQDGHHIFYMAAFSRTLELKLNMSNFQLDFGIKMLLKGTEYLYLDESNSTKSVLYELDREDFQQLKHLHIQNNDIIMHLSELRTSFKYLKVLEVDNCEKLRFIFSLSIARGLSLLEELRIRRCNNLGAIFVKEEEDHGIEEVFCRLQTLELWDLPKLVSFLSTRETNSEGNNHDLQVPLLHHQLSFPSLKELHLQHLPKIKHVWSNVNGCESLKSLTHLKSLKITNCGVLEEIVQREDGIDPTSTRLLFPNLTLLSLDELPKLKWFFQGVCTLESSSSKELHEQGGTLFRLEEFSFPSLKTLQLVGLPKIKHVWSKEIFRFPDLLTLRVARCENLKSLFPAAVVATSLTQLKYLDMRNCKVLEEIVQREDGTDPTTRFLLTSLTLLSLHGLPKLKRFFQGVHTLESSSSKELHEQGGTLFGVNEFSFPNLKTLQLVGLPKIKHVWSKEIFKFPDLLDLYVARCENLKSLFPAAAVATSLTQLKSLNIRNCEVLEEIVQRKDGTDPTTRILFTSLTLLSLDGLPKLKRFFQGVHNLESSSSKELHEQGGTLFGVNELSFPSLKELHLQHLPKIKHVWSNVNGCESLKSLTHLKSLKITNCGVLEEIVQREDGIDPTSTRLLFPNLTLLSLDELPKLKWFFQGVCTLESSSSKELHEQGGTLFRLEELSFPSLQSLRLGGLPRIKHVWSKEIFRFPDLLDLHVARCENLKSLFPAAVVATSLTQLKSLKIRNCEVLEEIVQREDGTDPTTRFLLTSLTLLSLHGLPKLKRIFQGVRTLESLSSKELQEQGGTLFRVNELSFPSLQTLRLEGLPRIKHVWSKEIFRFPDLLDLHVARCENLKSLFPAAVVATSLTQLKYLEIRNCEVLEEIVQREDWTDPTTRILITSLTSLSLDRLPKLKRIFQGVRTLESSSSKELQEQGGTLFRVNELSFPSLQTLRLEGLPRIKHVWSKEIFRFPDLLDLLVARCENLKSLFPAAVVATSLTQLKSLEIRDCGVLEEIVQREDGTDPTTRILFTSLTSLSLDGLPKLKWFFQGVRTLESSSSKELHEQGGTLFGVDEEIRINDCGVLEEIVEAEGGEAMGRMLEFEFPQVTSLVLENLPRLECFYKGLHISKWPMLKKISIEICKKVEVFASGLVSFEKTVEERQDSQISIKQPLFSVDEMSFPSLESLVISKLEKLEIIWYGTVAASLTTLKISDCGSLEDVFEQHVGQNDSFPNLLDIHVKGCESLKSLFPTASAATSLTQLKSLEIKDCGVMEKIVSREDTTDPTTRILFTSLTRLSLEGLPNLKWFFQGVCTLESSSFKELHEHECTLFRIEEVAFPKLTTFYLRNLPKIKHVWSKDSQTILKFQNLQEIDVSKCASLKSLFPASIGTCLEQLKEIRINDCGVLEEIVEAEGGEAMGRMLEFEFPQVTSLVLENLPRLECFYKGLHISKWPMLKKISIKLCKKVEVFASGLVSFEKTVEERQYSHMSIKQPLFSVDEMSFPSLEELDISKLEKLEIIQYRAVVASLTTINISDCGSLEAVFEQHVGQNGKESHALTATQRLRKMYLSSLPKLRNIWNTKDSRQRHMYSFPSLLDIHVQGCESLKSLFPAASAASSLTQLKSLKIEDCGVMEEIVQSEDGIDPTSTRLFFPSLTFLSLGRLPKLKWFFQWVRCLESSSSKELHEQEGTLFGIEEEIRINDCGVLEEIVEAEGGEAIGRMLEFEFPQMSIPSLETLESLKIKDCGVMEEIVAREDGTDPTARLLFPRLTVLSLDGLPKLKWFYQGVRTLELSSSKELDEHGGTLFGIEQVAFPKLTNLNLCGLPKIKHVWSKETFEDWSRMSIKQPLFLVDETPIPSLEILKISKMEKLEIIWNIKDSHQRYMYNFPKLLHIDVSLCESLKSLFPAASVAASLKKLESLIITGCGVLEEIVEREDGTDPTTRLSFPCLICLGLYGLPKLKWFLQGVHTLETSSSKELLEQEGTLFMVEEVDFPSLKLLDLYGLPKIKLVWSKDSQTIPNFQNLQVIIVGKCVSLKSLFPASIVKCLEQLEKIKIYDCGVEEIVAAEEGEAVEMTLVFPQVSSLCLENLERLEGVHDAKWSMLKQTRILECENIKEKKEEAETPAETPTEPESNMKEEEDNKNESDSPVEAPMNQIIKRRKQRYLLDQSRQKRKSRNH</sequence>
<name>A0A6P9EMH7_JUGRE</name>
<keyword evidence="5" id="KW-0175">Coiled coil</keyword>
<keyword evidence="2" id="KW-0547">Nucleotide-binding</keyword>
<dbReference type="Pfam" id="PF00931">
    <property type="entry name" value="NB-ARC"/>
    <property type="match status" value="1"/>
</dbReference>
<dbReference type="InterPro" id="IPR032675">
    <property type="entry name" value="LRR_dom_sf"/>
</dbReference>
<dbReference type="SMART" id="SM00382">
    <property type="entry name" value="AAA"/>
    <property type="match status" value="1"/>
</dbReference>
<dbReference type="RefSeq" id="XP_035548754.1">
    <property type="nucleotide sequence ID" value="XM_035692861.1"/>
</dbReference>
<dbReference type="Gene3D" id="3.80.10.10">
    <property type="entry name" value="Ribonuclease Inhibitor"/>
    <property type="match status" value="8"/>
</dbReference>
<dbReference type="GO" id="GO:0043531">
    <property type="term" value="F:ADP binding"/>
    <property type="evidence" value="ECO:0007669"/>
    <property type="project" value="InterPro"/>
</dbReference>
<feature type="region of interest" description="Disordered" evidence="6">
    <location>
        <begin position="2826"/>
        <end position="2889"/>
    </location>
</feature>
<dbReference type="Pfam" id="PF23247">
    <property type="entry name" value="LRR_RPS2"/>
    <property type="match status" value="13"/>
</dbReference>
<dbReference type="PANTHER" id="PTHR33463:SF215">
    <property type="entry name" value="NB-ARC DOMAIN DISEASE RESISTANCE PROTEIN"/>
    <property type="match status" value="1"/>
</dbReference>
<dbReference type="KEGG" id="jre:108981814"/>
<accession>A0A6P9EMH7</accession>
<keyword evidence="3" id="KW-0611">Plant defense</keyword>
<dbReference type="GeneID" id="108981814"/>
<keyword evidence="8" id="KW-1185">Reference proteome</keyword>
<dbReference type="SUPFAM" id="SSF52058">
    <property type="entry name" value="L domain-like"/>
    <property type="match status" value="5"/>
</dbReference>
<evidence type="ECO:0000259" key="7">
    <source>
        <dbReference type="SMART" id="SM00382"/>
    </source>
</evidence>
<protein>
    <submittedName>
        <fullName evidence="9">Uncharacterized protein LOC108981814</fullName>
    </submittedName>
</protein>